<sequence length="292" mass="32867">MIGEILSALNIVEKAGRFFVWVRKTRKDPADTVSSRFIELFESHDVHRNQIPRFFGHGLTVKDVQDEATLLGKLDEPLLDAACSLFGVRREWLEGAESQVYPCHDFYKHPEEVAPFLTALAEKNPEGSLDGVLVAPAEKEGVALVVLREAIGSVGEKPIYRYHLCGNWLFEYWKSRAYLTAFVAIAWKHGVHVRGSFLPSKEIERIAEGEALLCAENGGSISKGVKLWYPEDMALEPEVYLSGIDPESDKFGLKAALNLWLKLEEYGYMETGLSMYKREVVRGSFEQALGRL</sequence>
<accession>A0A6L5K0N0</accession>
<protein>
    <submittedName>
        <fullName evidence="1">Uncharacterized protein</fullName>
    </submittedName>
</protein>
<name>A0A6L5K0N0_RHOTE</name>
<evidence type="ECO:0000313" key="1">
    <source>
        <dbReference type="EMBL" id="MQY52400.1"/>
    </source>
</evidence>
<dbReference type="OrthoDB" id="7057732at2"/>
<dbReference type="EMBL" id="WIXJ01000010">
    <property type="protein sequence ID" value="MQY52400.1"/>
    <property type="molecule type" value="Genomic_DNA"/>
</dbReference>
<proteinExistence type="predicted"/>
<organism evidence="1 2">
    <name type="scientific">Rhodocyclus tenuis</name>
    <name type="common">Rhodospirillum tenue</name>
    <dbReference type="NCBI Taxonomy" id="1066"/>
    <lineage>
        <taxon>Bacteria</taxon>
        <taxon>Pseudomonadati</taxon>
        <taxon>Pseudomonadota</taxon>
        <taxon>Betaproteobacteria</taxon>
        <taxon>Rhodocyclales</taxon>
        <taxon>Rhodocyclaceae</taxon>
        <taxon>Rhodocyclus</taxon>
    </lineage>
</organism>
<dbReference type="Proteomes" id="UP000480275">
    <property type="component" value="Unassembled WGS sequence"/>
</dbReference>
<reference evidence="1 2" key="1">
    <citation type="submission" date="2019-10" db="EMBL/GenBank/DDBJ databases">
        <title>Whole-genome sequence of the purple nonsulfur photosynthetic bacterium Rhodocyclus tenuis.</title>
        <authorList>
            <person name="Kyndt J.A."/>
            <person name="Meyer T.E."/>
        </authorList>
    </citation>
    <scope>NUCLEOTIDE SEQUENCE [LARGE SCALE GENOMIC DNA]</scope>
    <source>
        <strain evidence="1 2">DSM 110</strain>
    </source>
</reference>
<evidence type="ECO:0000313" key="2">
    <source>
        <dbReference type="Proteomes" id="UP000480275"/>
    </source>
</evidence>
<gene>
    <name evidence="1" type="ORF">GHK24_11515</name>
</gene>
<comment type="caution">
    <text evidence="1">The sequence shown here is derived from an EMBL/GenBank/DDBJ whole genome shotgun (WGS) entry which is preliminary data.</text>
</comment>
<dbReference type="AlphaFoldDB" id="A0A6L5K0N0"/>